<protein>
    <recommendedName>
        <fullName evidence="2">DUF2293 domain-containing protein</fullName>
    </recommendedName>
</protein>
<evidence type="ECO:0000313" key="3">
    <source>
        <dbReference type="EMBL" id="AEO71381.1"/>
    </source>
</evidence>
<dbReference type="AlphaFoldDB" id="G2RHR9"/>
<feature type="region of interest" description="Disordered" evidence="1">
    <location>
        <begin position="880"/>
        <end position="935"/>
    </location>
</feature>
<feature type="compositionally biased region" description="Basic and acidic residues" evidence="1">
    <location>
        <begin position="926"/>
        <end position="935"/>
    </location>
</feature>
<dbReference type="HOGENOM" id="CLU_006657_0_0_1"/>
<dbReference type="RefSeq" id="XP_003657717.1">
    <property type="nucleotide sequence ID" value="XM_003657669.1"/>
</dbReference>
<name>G2RHR9_THETT</name>
<feature type="compositionally biased region" description="Basic and acidic residues" evidence="1">
    <location>
        <begin position="880"/>
        <end position="889"/>
    </location>
</feature>
<dbReference type="eggNOG" id="ENOG502SQ7Q">
    <property type="taxonomic scope" value="Eukaryota"/>
</dbReference>
<feature type="region of interest" description="Disordered" evidence="1">
    <location>
        <begin position="479"/>
        <end position="505"/>
    </location>
</feature>
<dbReference type="PANTHER" id="PTHR38113">
    <property type="match status" value="1"/>
</dbReference>
<feature type="domain" description="DUF2293" evidence="2">
    <location>
        <begin position="177"/>
        <end position="266"/>
    </location>
</feature>
<gene>
    <name evidence="3" type="ORF">THITE_2123666</name>
</gene>
<evidence type="ECO:0000256" key="1">
    <source>
        <dbReference type="SAM" id="MobiDB-lite"/>
    </source>
</evidence>
<dbReference type="PANTHER" id="PTHR38113:SF1">
    <property type="entry name" value="DUF2293 DOMAIN-CONTAINING PROTEIN"/>
    <property type="match status" value="1"/>
</dbReference>
<feature type="region of interest" description="Disordered" evidence="1">
    <location>
        <begin position="288"/>
        <end position="360"/>
    </location>
</feature>
<organism evidence="3 4">
    <name type="scientific">Thermothielavioides terrestris (strain ATCC 38088 / NRRL 8126)</name>
    <name type="common">Thielavia terrestris</name>
    <dbReference type="NCBI Taxonomy" id="578455"/>
    <lineage>
        <taxon>Eukaryota</taxon>
        <taxon>Fungi</taxon>
        <taxon>Dikarya</taxon>
        <taxon>Ascomycota</taxon>
        <taxon>Pezizomycotina</taxon>
        <taxon>Sordariomycetes</taxon>
        <taxon>Sordariomycetidae</taxon>
        <taxon>Sordariales</taxon>
        <taxon>Chaetomiaceae</taxon>
        <taxon>Thermothielavioides</taxon>
        <taxon>Thermothielavioides terrestris</taxon>
    </lineage>
</organism>
<feature type="compositionally biased region" description="Basic and acidic residues" evidence="1">
    <location>
        <begin position="719"/>
        <end position="732"/>
    </location>
</feature>
<proteinExistence type="predicted"/>
<keyword evidence="4" id="KW-1185">Reference proteome</keyword>
<evidence type="ECO:0000313" key="4">
    <source>
        <dbReference type="Proteomes" id="UP000008181"/>
    </source>
</evidence>
<dbReference type="InterPro" id="IPR018744">
    <property type="entry name" value="DUF2293"/>
</dbReference>
<feature type="compositionally biased region" description="Acidic residues" evidence="1">
    <location>
        <begin position="289"/>
        <end position="303"/>
    </location>
</feature>
<feature type="region of interest" description="Disordered" evidence="1">
    <location>
        <begin position="1"/>
        <end position="38"/>
    </location>
</feature>
<evidence type="ECO:0000259" key="2">
    <source>
        <dbReference type="Pfam" id="PF10056"/>
    </source>
</evidence>
<accession>G2RHR9</accession>
<dbReference type="Pfam" id="PF10056">
    <property type="entry name" value="DUF2293"/>
    <property type="match status" value="1"/>
</dbReference>
<feature type="region of interest" description="Disordered" evidence="1">
    <location>
        <begin position="785"/>
        <end position="818"/>
    </location>
</feature>
<reference evidence="3 4" key="1">
    <citation type="journal article" date="2011" name="Nat. Biotechnol.">
        <title>Comparative genomic analysis of the thermophilic biomass-degrading fungi Myceliophthora thermophila and Thielavia terrestris.</title>
        <authorList>
            <person name="Berka R.M."/>
            <person name="Grigoriev I.V."/>
            <person name="Otillar R."/>
            <person name="Salamov A."/>
            <person name="Grimwood J."/>
            <person name="Reid I."/>
            <person name="Ishmael N."/>
            <person name="John T."/>
            <person name="Darmond C."/>
            <person name="Moisan M.-C."/>
            <person name="Henrissat B."/>
            <person name="Coutinho P.M."/>
            <person name="Lombard V."/>
            <person name="Natvig D.O."/>
            <person name="Lindquist E."/>
            <person name="Schmutz J."/>
            <person name="Lucas S."/>
            <person name="Harris P."/>
            <person name="Powlowski J."/>
            <person name="Bellemare A."/>
            <person name="Taylor D."/>
            <person name="Butler G."/>
            <person name="de Vries R.P."/>
            <person name="Allijn I.E."/>
            <person name="van den Brink J."/>
            <person name="Ushinsky S."/>
            <person name="Storms R."/>
            <person name="Powell A.J."/>
            <person name="Paulsen I.T."/>
            <person name="Elbourne L.D.H."/>
            <person name="Baker S.E."/>
            <person name="Magnuson J."/>
            <person name="LaBoissiere S."/>
            <person name="Clutterbuck A.J."/>
            <person name="Martinez D."/>
            <person name="Wogulis M."/>
            <person name="de Leon A.L."/>
            <person name="Rey M.W."/>
            <person name="Tsang A."/>
        </authorList>
    </citation>
    <scope>NUCLEOTIDE SEQUENCE [LARGE SCALE GENOMIC DNA]</scope>
    <source>
        <strain evidence="4">ATCC 38088 / NRRL 8126</strain>
    </source>
</reference>
<dbReference type="GeneID" id="11522997"/>
<dbReference type="KEGG" id="ttt:THITE_2123666"/>
<dbReference type="EMBL" id="CP003014">
    <property type="protein sequence ID" value="AEO71381.1"/>
    <property type="molecule type" value="Genomic_DNA"/>
</dbReference>
<feature type="region of interest" description="Disordered" evidence="1">
    <location>
        <begin position="709"/>
        <end position="744"/>
    </location>
</feature>
<dbReference type="Proteomes" id="UP000008181">
    <property type="component" value="Chromosome 6"/>
</dbReference>
<feature type="compositionally biased region" description="Low complexity" evidence="1">
    <location>
        <begin position="479"/>
        <end position="491"/>
    </location>
</feature>
<dbReference type="OrthoDB" id="5288828at2759"/>
<sequence>MGREQRTAPGVGSGNHAKERHKRDRRGNLLDWSAPLPPGLVARPEKPRISSKHKSWFEFIENKDKKKKLEFEFTDQREPPPGFEFVPIGNPALTTACKELSREQDAMIFIVTSPAPGFSNRLTRHLNRVGHHIRQGIVEQARASLGDPEPGAAGVASGLPEPIPEKQEDINKQADAAIRDLFPRIPNTDRQMIIEHAFNKSRLDGKGDPPVGLAPDLTLSRRVQLAVLAHIRHNHTRYDQLLRETTYVNARKAVESLCLDILVKWRGDEETGRDQLDEILCEVVVISDSESDESDEDEEEDESSVTSSAEESPREQAGRAVGTNRAMVSPIDAPLAAPTRNNSRGQTLPRAAHAPQKVKKISAKARREAKWAQRGFHRYQAARDQAWHQAVERQRLETNAAPAPVQSAGLGAMGSSACHEPQPLMREVRGADGVVCSAVELRYNEHRPLDASLPPVDLPRERASRIDELQQAVPDTAYRPPQQARAQQDQPGFGPRPIVGSRAVPYGAPDVERVGYRDLDLKDYPVQSIEPASPESSSFATRLPLPYRQPEPGLAHGVDGAVRSATYGGFIGQEATAAQTHRPAYAEDGFIRLPPRVDTEDGFIRLPPRVDTEEGFIRLPPRADRSWAAPAPDQRSEPFVVLHPQPVNTIRSSGVGAAVSDASSTRHLSTWQDDEAARAGEPIVRSGNQPIWIRRDGATLRSESRPILIQDYPSPPRQPRTDFAHVSSEVRRASPTRWTSRAGQTTEAGLGWADERNMRPADSRIDQRIETLQSDFVEIVRVSNKFPRQHEPRPAPASPGRYNLRSTASRPGVTPQPHDGVVRYEIGRPPMQNQPVERVVATVQQRAFVDENAPFATEPREGYQRQERVVGIEYVHPRPHFDGRTHSDRWPPYGTEDPLYRSRSTSTVPVHLPGLPYQPHAAQSVSRRDDVITLD</sequence>